<evidence type="ECO:0000259" key="8">
    <source>
        <dbReference type="PROSITE" id="PS50850"/>
    </source>
</evidence>
<dbReference type="Pfam" id="PF00083">
    <property type="entry name" value="Sugar_tr"/>
    <property type="match status" value="2"/>
</dbReference>
<gene>
    <name evidence="9" type="ORF">TCE0_038r12430</name>
</gene>
<comment type="subcellular location">
    <subcellularLocation>
        <location evidence="1">Membrane</location>
        <topology evidence="1">Multi-pass membrane protein</topology>
    </subcellularLocation>
</comment>
<dbReference type="GO" id="GO:0016020">
    <property type="term" value="C:membrane"/>
    <property type="evidence" value="ECO:0007669"/>
    <property type="project" value="UniProtKB-SubCell"/>
</dbReference>
<dbReference type="GO" id="GO:0005525">
    <property type="term" value="F:GTP binding"/>
    <property type="evidence" value="ECO:0007669"/>
    <property type="project" value="InterPro"/>
</dbReference>
<keyword evidence="5 7" id="KW-0472">Membrane</keyword>
<evidence type="ECO:0000256" key="7">
    <source>
        <dbReference type="SAM" id="Phobius"/>
    </source>
</evidence>
<dbReference type="GO" id="GO:0005351">
    <property type="term" value="F:carbohydrate:proton symporter activity"/>
    <property type="evidence" value="ECO:0007669"/>
    <property type="project" value="TreeGrafter"/>
</dbReference>
<dbReference type="SUPFAM" id="SSF52540">
    <property type="entry name" value="P-loop containing nucleoside triphosphate hydrolases"/>
    <property type="match status" value="1"/>
</dbReference>
<organism evidence="9 10">
    <name type="scientific">Talaromyces pinophilus</name>
    <name type="common">Penicillium pinophilum</name>
    <dbReference type="NCBI Taxonomy" id="128442"/>
    <lineage>
        <taxon>Eukaryota</taxon>
        <taxon>Fungi</taxon>
        <taxon>Dikarya</taxon>
        <taxon>Ascomycota</taxon>
        <taxon>Pezizomycotina</taxon>
        <taxon>Eurotiomycetes</taxon>
        <taxon>Eurotiomycetidae</taxon>
        <taxon>Eurotiales</taxon>
        <taxon>Trichocomaceae</taxon>
        <taxon>Talaromyces</taxon>
        <taxon>Talaromyces sect. Talaromyces</taxon>
    </lineage>
</organism>
<dbReference type="AlphaFoldDB" id="A0A0B8N554"/>
<evidence type="ECO:0000256" key="6">
    <source>
        <dbReference type="SAM" id="MobiDB-lite"/>
    </source>
</evidence>
<feature type="transmembrane region" description="Helical" evidence="7">
    <location>
        <begin position="51"/>
        <end position="78"/>
    </location>
</feature>
<dbReference type="InterPro" id="IPR050360">
    <property type="entry name" value="MFS_Sugar_Transporters"/>
</dbReference>
<feature type="transmembrane region" description="Helical" evidence="7">
    <location>
        <begin position="182"/>
        <end position="203"/>
    </location>
</feature>
<evidence type="ECO:0000256" key="5">
    <source>
        <dbReference type="ARBA" id="ARBA00023136"/>
    </source>
</evidence>
<evidence type="ECO:0000256" key="4">
    <source>
        <dbReference type="ARBA" id="ARBA00022989"/>
    </source>
</evidence>
<accession>A0A0B8N554</accession>
<dbReference type="EMBL" id="DF933834">
    <property type="protein sequence ID" value="GAM40241.1"/>
    <property type="molecule type" value="Genomic_DNA"/>
</dbReference>
<keyword evidence="3 7" id="KW-0812">Transmembrane</keyword>
<keyword evidence="10" id="KW-1185">Reference proteome</keyword>
<evidence type="ECO:0000256" key="3">
    <source>
        <dbReference type="ARBA" id="ARBA00022692"/>
    </source>
</evidence>
<feature type="transmembrane region" description="Helical" evidence="7">
    <location>
        <begin position="129"/>
        <end position="148"/>
    </location>
</feature>
<dbReference type="InterPro" id="IPR036259">
    <property type="entry name" value="MFS_trans_sf"/>
</dbReference>
<evidence type="ECO:0000313" key="10">
    <source>
        <dbReference type="Proteomes" id="UP000053095"/>
    </source>
</evidence>
<dbReference type="Proteomes" id="UP000053095">
    <property type="component" value="Unassembled WGS sequence"/>
</dbReference>
<reference evidence="10" key="1">
    <citation type="journal article" date="2015" name="Genome Announc.">
        <title>Draft genome sequence of Talaromyces cellulolyticus strain Y-94, a source of lignocellulosic biomass-degrading enzymes.</title>
        <authorList>
            <person name="Fujii T."/>
            <person name="Koike H."/>
            <person name="Sawayama S."/>
            <person name="Yano S."/>
            <person name="Inoue H."/>
        </authorList>
    </citation>
    <scope>NUCLEOTIDE SEQUENCE [LARGE SCALE GENOMIC DNA]</scope>
    <source>
        <strain evidence="10">Y-94</strain>
    </source>
</reference>
<dbReference type="InterPro" id="IPR006073">
    <property type="entry name" value="GTP-bd"/>
</dbReference>
<dbReference type="PANTHER" id="PTHR48022">
    <property type="entry name" value="PLASTIDIC GLUCOSE TRANSPORTER 4"/>
    <property type="match status" value="1"/>
</dbReference>
<dbReference type="Gene3D" id="1.20.1250.20">
    <property type="entry name" value="MFS general substrate transporter like domains"/>
    <property type="match status" value="1"/>
</dbReference>
<feature type="transmembrane region" description="Helical" evidence="7">
    <location>
        <begin position="98"/>
        <end position="122"/>
    </location>
</feature>
<dbReference type="CDD" id="cd00882">
    <property type="entry name" value="Ras_like_GTPase"/>
    <property type="match status" value="1"/>
</dbReference>
<dbReference type="PROSITE" id="PS50850">
    <property type="entry name" value="MFS"/>
    <property type="match status" value="1"/>
</dbReference>
<sequence>MADQHDKAPSAIGKSLDYTEDAVWQAEQSQLYTQTQHALSFWEAVRLYRPAVLWSIVINVAVVLKGFDGALVGSIVGLDPFKEQFGYLYNDEYVVSAAWNGAFNYANSIGGVIGALFSGWVYDRFGPKVTLTACSVLSIAFIFMEFFAKTPAVLFLGELFNGTVIAFYPIVASAYIGEVCPLVLRGVAGSMVNLGFVVGQLIASGELKGTNTLSSQWAYRIPYASQWAPALLILAFVVFCPNSPWWLTRKGQLEDAKEALTRFTSSSSKVDVTPTLANIQHTLRLEAELTKHHNYLDCFRGSDLRRLIIAVMRAGLNSSDAFSMNVGLTSIGFIGTIVSWPLISKLGRRPLYIWGTLAIALLLFLIGILDVIPQARSGSKNTAPIWAQCSLILVCLFTYDITIGPACFTILTEIPSVQLRGMTIGLATVSCHIWNIIFGPNNRSTLRRDSGYEGLETVPTVNGPQYADFSDSSDDDDTIEDNSPPIVIAVFGQTGTGKTSFIKAVTGKDLQVGHDLTSCTEDVLPVPCRIDGKKAVLVDTPGFSDTNLSDTEILRRIAEWMKDNYDEGLLLSGIIYLHRITDIRMEGPSLKNLRMMKKLCGENSLANVVLATTMWEKVTEEEGTRREEELKQKFWKDMIDCGSTVRRIMTGRADDARALVKSMLKNRPTSTRLQEELRDGKPLIQTEAGLEIRDELARLEQKLKEEHRLEMKELKEAQRQPVLSHLSNQDIKNVRLTNKAVEKRALLRLSRVFISANPLNIQVFRAIADHDHFRHQVTEIIWDDVLLSRSTTGSGEEDEDDKYDSKDDGEDYDSDPDGAYPPPQRGVPYWFVVACRRSENSLKRKDDEGLVVLDTELPIAESWRVYKQLLQQQDDVLASDADVEAFRYGLERFPALKRITLTAATHGVLDYPMYRTPMIRGFPVGFRYPVDCGRWPPREEEALWAPYECLPWDLETERTKWRGFSIVMRELARHIQASKTCSVPEFVIDVDELETGLSCRVFDKPCEEYDNLATILQQPGFGRLDLALLADGQYYGSDDWRREEYLQQREPEGWSSFRSGYLKRAFESIEDPYHISLRVQAEHRYCRRYLTERDFGPWLPLDSIMPVGKWKKLRHLGISGLIVDIDDLIHVLAAQPSTLRSVELSFLVFRKLREGYYDLLEAMRGELRWKERNDIERPRVTIHRQASMVHEYTCYDNAVYEFLYQGAQNPFSPGLPHSCVGRFRAHPRFQCPGGDYWSYDPFELVRQNQQES</sequence>
<evidence type="ECO:0000256" key="1">
    <source>
        <dbReference type="ARBA" id="ARBA00004141"/>
    </source>
</evidence>
<feature type="domain" description="Major facilitator superfamily (MFS) profile" evidence="8">
    <location>
        <begin position="54"/>
        <end position="507"/>
    </location>
</feature>
<feature type="transmembrane region" description="Helical" evidence="7">
    <location>
        <begin position="385"/>
        <end position="411"/>
    </location>
</feature>
<dbReference type="InterPro" id="IPR027417">
    <property type="entry name" value="P-loop_NTPase"/>
</dbReference>
<proteinExistence type="inferred from homology"/>
<dbReference type="Gene3D" id="3.40.50.300">
    <property type="entry name" value="P-loop containing nucleotide triphosphate hydrolases"/>
    <property type="match status" value="1"/>
</dbReference>
<dbReference type="SUPFAM" id="SSF103473">
    <property type="entry name" value="MFS general substrate transporter"/>
    <property type="match status" value="1"/>
</dbReference>
<feature type="transmembrane region" description="Helical" evidence="7">
    <location>
        <begin position="154"/>
        <end position="175"/>
    </location>
</feature>
<evidence type="ECO:0000313" key="9">
    <source>
        <dbReference type="EMBL" id="GAM40241.1"/>
    </source>
</evidence>
<dbReference type="Pfam" id="PF01926">
    <property type="entry name" value="MMR_HSR1"/>
    <property type="match status" value="1"/>
</dbReference>
<feature type="compositionally biased region" description="Acidic residues" evidence="6">
    <location>
        <begin position="795"/>
        <end position="816"/>
    </location>
</feature>
<feature type="transmembrane region" description="Helical" evidence="7">
    <location>
        <begin position="322"/>
        <end position="340"/>
    </location>
</feature>
<keyword evidence="4 7" id="KW-1133">Transmembrane helix</keyword>
<feature type="region of interest" description="Disordered" evidence="6">
    <location>
        <begin position="791"/>
        <end position="825"/>
    </location>
</feature>
<feature type="transmembrane region" description="Helical" evidence="7">
    <location>
        <begin position="223"/>
        <end position="240"/>
    </location>
</feature>
<evidence type="ECO:0000256" key="2">
    <source>
        <dbReference type="ARBA" id="ARBA00010992"/>
    </source>
</evidence>
<dbReference type="InterPro" id="IPR020846">
    <property type="entry name" value="MFS_dom"/>
</dbReference>
<dbReference type="PANTHER" id="PTHR48022:SF71">
    <property type="entry name" value="ALPHA-GLUCOSIDE TRANSPORTER, PUTATIVE (AFU_ORTHOLOGUE AFUA_4G02650)-RELATED"/>
    <property type="match status" value="1"/>
</dbReference>
<dbReference type="InterPro" id="IPR005828">
    <property type="entry name" value="MFS_sugar_transport-like"/>
</dbReference>
<comment type="similarity">
    <text evidence="2">Belongs to the major facilitator superfamily. Sugar transporter (TC 2.A.1.1) family.</text>
</comment>
<feature type="transmembrane region" description="Helical" evidence="7">
    <location>
        <begin position="352"/>
        <end position="373"/>
    </location>
</feature>
<name>A0A0B8N554_TALPI</name>
<protein>
    <recommendedName>
        <fullName evidence="8">Major facilitator superfamily (MFS) profile domain-containing protein</fullName>
    </recommendedName>
</protein>